<dbReference type="CDD" id="cd24057">
    <property type="entry name" value="ASKHA_NBD_ROK_NAGK"/>
    <property type="match status" value="1"/>
</dbReference>
<dbReference type="Gene3D" id="3.30.420.40">
    <property type="match status" value="2"/>
</dbReference>
<evidence type="ECO:0000313" key="10">
    <source>
        <dbReference type="EMBL" id="MCW5320935.1"/>
    </source>
</evidence>
<dbReference type="PANTHER" id="PTHR18964">
    <property type="entry name" value="ROK (REPRESSOR, ORF, KINASE) FAMILY"/>
    <property type="match status" value="1"/>
</dbReference>
<dbReference type="SUPFAM" id="SSF53067">
    <property type="entry name" value="Actin-like ATPase domain"/>
    <property type="match status" value="1"/>
</dbReference>
<keyword evidence="6" id="KW-0862">Zinc</keyword>
<keyword evidence="11" id="KW-1185">Reference proteome</keyword>
<evidence type="ECO:0000256" key="4">
    <source>
        <dbReference type="ARBA" id="ARBA00022741"/>
    </source>
</evidence>
<gene>
    <name evidence="10" type="ORF">D5039_07090</name>
</gene>
<evidence type="ECO:0000256" key="8">
    <source>
        <dbReference type="ARBA" id="ARBA00023277"/>
    </source>
</evidence>
<keyword evidence="8" id="KW-0119">Carbohydrate metabolism</keyword>
<evidence type="ECO:0000256" key="1">
    <source>
        <dbReference type="ARBA" id="ARBA00012122"/>
    </source>
</evidence>
<evidence type="ECO:0000256" key="2">
    <source>
        <dbReference type="ARBA" id="ARBA00022679"/>
    </source>
</evidence>
<keyword evidence="7" id="KW-0067">ATP-binding</keyword>
<proteinExistence type="predicted"/>
<dbReference type="InterPro" id="IPR043129">
    <property type="entry name" value="ATPase_NBD"/>
</dbReference>
<sequence>MWGAIDLGGTKIEACLYDAQLQPVQRQRVATPQGAYAGLLDAIEQQCLWLQGCAGDAHLPIGMGIPGLIDRQTGLSTTANLSAMGQPLQADLSARLGRPIAVENDCKCFALSEAQGGAGAGQALVFGLILGTGVGGGLCRQGELMLHHLGISGEVGHVALPVHCTEQWRLPVLRCGCGRTGCYETYVSGPGMARLCQHLTGRALGAQDIAQGHARGDAQLQTVYRVWLWLLCELLHTMQLAIDPDCVVFGGGLSRIPGLPEQVAQAFPAHQLPGLRAPRFASAQFGDSSGVRGAAILAQRLQENRHAIPA</sequence>
<evidence type="ECO:0000256" key="9">
    <source>
        <dbReference type="ARBA" id="ARBA00049065"/>
    </source>
</evidence>
<dbReference type="EMBL" id="QZCW01000001">
    <property type="protein sequence ID" value="MCW5320935.1"/>
    <property type="molecule type" value="Genomic_DNA"/>
</dbReference>
<comment type="caution">
    <text evidence="10">The sequence shown here is derived from an EMBL/GenBank/DDBJ whole genome shotgun (WGS) entry which is preliminary data.</text>
</comment>
<organism evidence="10 11">
    <name type="scientific">Verminephrobacter aporrectodeae subsp. tuberculatae</name>
    <dbReference type="NCBI Taxonomy" id="1110392"/>
    <lineage>
        <taxon>Bacteria</taxon>
        <taxon>Pseudomonadati</taxon>
        <taxon>Pseudomonadota</taxon>
        <taxon>Betaproteobacteria</taxon>
        <taxon>Burkholderiales</taxon>
        <taxon>Comamonadaceae</taxon>
        <taxon>Verminephrobacter</taxon>
    </lineage>
</organism>
<comment type="catalytic activity">
    <reaction evidence="9">
        <text>N-acetyl-D-glucosamine + ATP = N-acetyl-D-glucosamine 6-phosphate + ADP + H(+)</text>
        <dbReference type="Rhea" id="RHEA:17417"/>
        <dbReference type="ChEBI" id="CHEBI:15378"/>
        <dbReference type="ChEBI" id="CHEBI:30616"/>
        <dbReference type="ChEBI" id="CHEBI:57513"/>
        <dbReference type="ChEBI" id="CHEBI:456216"/>
        <dbReference type="ChEBI" id="CHEBI:506227"/>
        <dbReference type="EC" id="2.7.1.59"/>
    </reaction>
</comment>
<dbReference type="Pfam" id="PF00480">
    <property type="entry name" value="ROK"/>
    <property type="match status" value="1"/>
</dbReference>
<dbReference type="EC" id="2.7.1.59" evidence="1"/>
<name>A0ABT3KRP3_9BURK</name>
<keyword evidence="4" id="KW-0547">Nucleotide-binding</keyword>
<evidence type="ECO:0000256" key="6">
    <source>
        <dbReference type="ARBA" id="ARBA00022833"/>
    </source>
</evidence>
<evidence type="ECO:0000256" key="5">
    <source>
        <dbReference type="ARBA" id="ARBA00022777"/>
    </source>
</evidence>
<accession>A0ABT3KRP3</accession>
<dbReference type="PANTHER" id="PTHR18964:SF162">
    <property type="entry name" value="N-ACETYL-D-GLUCOSAMINE KINASE"/>
    <property type="match status" value="1"/>
</dbReference>
<dbReference type="Proteomes" id="UP001208935">
    <property type="component" value="Unassembled WGS sequence"/>
</dbReference>
<evidence type="ECO:0000256" key="3">
    <source>
        <dbReference type="ARBA" id="ARBA00022723"/>
    </source>
</evidence>
<protein>
    <recommendedName>
        <fullName evidence="1">N-acetylglucosamine kinase</fullName>
        <ecNumber evidence="1">2.7.1.59</ecNumber>
    </recommendedName>
</protein>
<keyword evidence="5" id="KW-0418">Kinase</keyword>
<dbReference type="RefSeq" id="WP_010102986.1">
    <property type="nucleotide sequence ID" value="NZ_QZCW01000001.1"/>
</dbReference>
<dbReference type="InterPro" id="IPR000600">
    <property type="entry name" value="ROK"/>
</dbReference>
<evidence type="ECO:0000256" key="7">
    <source>
        <dbReference type="ARBA" id="ARBA00022840"/>
    </source>
</evidence>
<reference evidence="11" key="1">
    <citation type="submission" date="2023-07" db="EMBL/GenBank/DDBJ databases">
        <title>Verminephrobacter genomes.</title>
        <authorList>
            <person name="Lund M.B."/>
        </authorList>
    </citation>
    <scope>NUCLEOTIDE SEQUENCE [LARGE SCALE GENOMIC DNA]</scope>
    <source>
        <strain evidence="11">AtM5-05</strain>
    </source>
</reference>
<keyword evidence="3" id="KW-0479">Metal-binding</keyword>
<keyword evidence="2" id="KW-0808">Transferase</keyword>
<evidence type="ECO:0000313" key="11">
    <source>
        <dbReference type="Proteomes" id="UP001208935"/>
    </source>
</evidence>